<evidence type="ECO:0000313" key="16">
    <source>
        <dbReference type="Proteomes" id="UP000182412"/>
    </source>
</evidence>
<protein>
    <recommendedName>
        <fullName evidence="11">Glycerol kinase</fullName>
        <ecNumber evidence="11">2.7.1.30</ecNumber>
    </recommendedName>
    <alternativeName>
        <fullName evidence="11">ATP:glycerol 3-phosphotransferase</fullName>
    </alternativeName>
    <alternativeName>
        <fullName evidence="11">Glycerokinase</fullName>
        <shortName evidence="11">GK</shortName>
    </alternativeName>
</protein>
<feature type="binding site" evidence="11">
    <location>
        <position position="13"/>
    </location>
    <ligand>
        <name>sn-glycerol 3-phosphate</name>
        <dbReference type="ChEBI" id="CHEBI:57597"/>
    </ligand>
</feature>
<comment type="catalytic activity">
    <reaction evidence="8 11">
        <text>glycerol + ATP = sn-glycerol 3-phosphate + ADP + H(+)</text>
        <dbReference type="Rhea" id="RHEA:21644"/>
        <dbReference type="ChEBI" id="CHEBI:15378"/>
        <dbReference type="ChEBI" id="CHEBI:17754"/>
        <dbReference type="ChEBI" id="CHEBI:30616"/>
        <dbReference type="ChEBI" id="CHEBI:57597"/>
        <dbReference type="ChEBI" id="CHEBI:456216"/>
        <dbReference type="EC" id="2.7.1.30"/>
    </reaction>
</comment>
<dbReference type="PROSITE" id="PS00933">
    <property type="entry name" value="FGGY_KINASES_1"/>
    <property type="match status" value="1"/>
</dbReference>
<organism evidence="15 16">
    <name type="scientific">Selenomonas ruminantium</name>
    <dbReference type="NCBI Taxonomy" id="971"/>
    <lineage>
        <taxon>Bacteria</taxon>
        <taxon>Bacillati</taxon>
        <taxon>Bacillota</taxon>
        <taxon>Negativicutes</taxon>
        <taxon>Selenomonadales</taxon>
        <taxon>Selenomonadaceae</taxon>
        <taxon>Selenomonas</taxon>
    </lineage>
</organism>
<evidence type="ECO:0000256" key="5">
    <source>
        <dbReference type="ARBA" id="ARBA00022777"/>
    </source>
</evidence>
<feature type="binding site" evidence="11">
    <location>
        <position position="309"/>
    </location>
    <ligand>
        <name>ADP</name>
        <dbReference type="ChEBI" id="CHEBI:456216"/>
    </ligand>
</feature>
<evidence type="ECO:0000256" key="10">
    <source>
        <dbReference type="ARBA" id="ARBA00063665"/>
    </source>
</evidence>
<comment type="function">
    <text evidence="9 11">Key enzyme in the regulation of glycerol uptake and metabolism. Catalyzes the phosphorylation of glycerol to yield sn-glycerol 3-phosphate.</text>
</comment>
<feature type="binding site" evidence="11">
    <location>
        <position position="410"/>
    </location>
    <ligand>
        <name>ATP</name>
        <dbReference type="ChEBI" id="CHEBI:30616"/>
    </ligand>
</feature>
<keyword evidence="3 11" id="KW-0808">Transferase</keyword>
<dbReference type="UniPathway" id="UPA00618">
    <property type="reaction ID" value="UER00672"/>
</dbReference>
<evidence type="ECO:0000256" key="1">
    <source>
        <dbReference type="ARBA" id="ARBA00005190"/>
    </source>
</evidence>
<dbReference type="InterPro" id="IPR000577">
    <property type="entry name" value="Carb_kinase_FGGY"/>
</dbReference>
<feature type="binding site" evidence="11">
    <location>
        <position position="83"/>
    </location>
    <ligand>
        <name>glycerol</name>
        <dbReference type="ChEBI" id="CHEBI:17754"/>
    </ligand>
</feature>
<dbReference type="CDD" id="cd07769">
    <property type="entry name" value="ASKHA_NBD_FGGY_GK"/>
    <property type="match status" value="1"/>
</dbReference>
<dbReference type="GO" id="GO:0019563">
    <property type="term" value="P:glycerol catabolic process"/>
    <property type="evidence" value="ECO:0007669"/>
    <property type="project" value="UniProtKB-UniRule"/>
</dbReference>
<dbReference type="GO" id="GO:0006072">
    <property type="term" value="P:glycerol-3-phosphate metabolic process"/>
    <property type="evidence" value="ECO:0007669"/>
    <property type="project" value="InterPro"/>
</dbReference>
<feature type="binding site" evidence="11">
    <location>
        <position position="84"/>
    </location>
    <ligand>
        <name>glycerol</name>
        <dbReference type="ChEBI" id="CHEBI:17754"/>
    </ligand>
</feature>
<keyword evidence="5 11" id="KW-0418">Kinase</keyword>
<feature type="binding site" evidence="11">
    <location>
        <position position="84"/>
    </location>
    <ligand>
        <name>sn-glycerol 3-phosphate</name>
        <dbReference type="ChEBI" id="CHEBI:57597"/>
    </ligand>
</feature>
<feature type="binding site" evidence="11">
    <location>
        <position position="135"/>
    </location>
    <ligand>
        <name>glycerol</name>
        <dbReference type="ChEBI" id="CHEBI:17754"/>
    </ligand>
</feature>
<gene>
    <name evidence="11" type="primary">glpK</name>
    <name evidence="15" type="ORF">SAMN05216366_10514</name>
</gene>
<dbReference type="PANTHER" id="PTHR10196">
    <property type="entry name" value="SUGAR KINASE"/>
    <property type="match status" value="1"/>
</dbReference>
<reference evidence="15 16" key="1">
    <citation type="submission" date="2016-10" db="EMBL/GenBank/DDBJ databases">
        <authorList>
            <person name="de Groot N.N."/>
        </authorList>
    </citation>
    <scope>NUCLEOTIDE SEQUENCE [LARGE SCALE GENOMIC DNA]</scope>
    <source>
        <strain evidence="15 16">S137</strain>
    </source>
</reference>
<feature type="binding site" evidence="11">
    <location>
        <position position="245"/>
    </location>
    <ligand>
        <name>glycerol</name>
        <dbReference type="ChEBI" id="CHEBI:17754"/>
    </ligand>
</feature>
<dbReference type="RefSeq" id="WP_074571528.1">
    <property type="nucleotide sequence ID" value="NZ_FNJQ01000005.1"/>
</dbReference>
<dbReference type="PIRSF" id="PIRSF000538">
    <property type="entry name" value="GlpK"/>
    <property type="match status" value="1"/>
</dbReference>
<dbReference type="Pfam" id="PF00370">
    <property type="entry name" value="FGGY_N"/>
    <property type="match status" value="1"/>
</dbReference>
<evidence type="ECO:0000256" key="2">
    <source>
        <dbReference type="ARBA" id="ARBA00009156"/>
    </source>
</evidence>
<accession>A0A1H0PEG5</accession>
<dbReference type="OrthoDB" id="9805576at2"/>
<dbReference type="PANTHER" id="PTHR10196:SF69">
    <property type="entry name" value="GLYCEROL KINASE"/>
    <property type="match status" value="1"/>
</dbReference>
<evidence type="ECO:0000256" key="9">
    <source>
        <dbReference type="ARBA" id="ARBA00054633"/>
    </source>
</evidence>
<evidence type="ECO:0000256" key="8">
    <source>
        <dbReference type="ARBA" id="ARBA00052101"/>
    </source>
</evidence>
<dbReference type="AlphaFoldDB" id="A0A1H0PEG5"/>
<dbReference type="HAMAP" id="MF_00186">
    <property type="entry name" value="Glycerol_kin"/>
    <property type="match status" value="1"/>
</dbReference>
<dbReference type="Gene3D" id="3.30.420.40">
    <property type="match status" value="2"/>
</dbReference>
<dbReference type="InterPro" id="IPR043129">
    <property type="entry name" value="ATPase_NBD"/>
</dbReference>
<evidence type="ECO:0000256" key="11">
    <source>
        <dbReference type="HAMAP-Rule" id="MF_00186"/>
    </source>
</evidence>
<feature type="binding site" evidence="11">
    <location>
        <position position="410"/>
    </location>
    <ligand>
        <name>ADP</name>
        <dbReference type="ChEBI" id="CHEBI:456216"/>
    </ligand>
</feature>
<dbReference type="SUPFAM" id="SSF53067">
    <property type="entry name" value="Actin-like ATPase domain"/>
    <property type="match status" value="2"/>
</dbReference>
<evidence type="ECO:0000259" key="13">
    <source>
        <dbReference type="Pfam" id="PF00370"/>
    </source>
</evidence>
<feature type="binding site" evidence="11">
    <location>
        <position position="414"/>
    </location>
    <ligand>
        <name>ADP</name>
        <dbReference type="ChEBI" id="CHEBI:456216"/>
    </ligand>
</feature>
<dbReference type="EMBL" id="FNJQ01000005">
    <property type="protein sequence ID" value="SDP03507.1"/>
    <property type="molecule type" value="Genomic_DNA"/>
</dbReference>
<evidence type="ECO:0000313" key="15">
    <source>
        <dbReference type="EMBL" id="SDP03507.1"/>
    </source>
</evidence>
<evidence type="ECO:0000259" key="14">
    <source>
        <dbReference type="Pfam" id="PF02782"/>
    </source>
</evidence>
<feature type="domain" description="Carbohydrate kinase FGGY C-terminal" evidence="14">
    <location>
        <begin position="261"/>
        <end position="449"/>
    </location>
</feature>
<feature type="binding site" evidence="11">
    <location>
        <position position="17"/>
    </location>
    <ligand>
        <name>ADP</name>
        <dbReference type="ChEBI" id="CHEBI:456216"/>
    </ligand>
</feature>
<evidence type="ECO:0000256" key="12">
    <source>
        <dbReference type="RuleBase" id="RU003733"/>
    </source>
</evidence>
<name>A0A1H0PEG5_SELRU</name>
<comment type="caution">
    <text evidence="11">Lacks conserved residue(s) required for the propagation of feature annotation.</text>
</comment>
<dbReference type="NCBIfam" id="TIGR01311">
    <property type="entry name" value="glycerol_kin"/>
    <property type="match status" value="1"/>
</dbReference>
<feature type="domain" description="Carbohydrate kinase FGGY N-terminal" evidence="13">
    <location>
        <begin position="5"/>
        <end position="251"/>
    </location>
</feature>
<dbReference type="GO" id="GO:0005829">
    <property type="term" value="C:cytosol"/>
    <property type="evidence" value="ECO:0007669"/>
    <property type="project" value="TreeGrafter"/>
</dbReference>
<dbReference type="Proteomes" id="UP000182412">
    <property type="component" value="Unassembled WGS sequence"/>
</dbReference>
<feature type="binding site" evidence="11">
    <location>
        <position position="13"/>
    </location>
    <ligand>
        <name>ATP</name>
        <dbReference type="ChEBI" id="CHEBI:30616"/>
    </ligand>
</feature>
<evidence type="ECO:0000256" key="7">
    <source>
        <dbReference type="ARBA" id="ARBA00022840"/>
    </source>
</evidence>
<feature type="binding site" evidence="11">
    <location>
        <position position="13"/>
    </location>
    <ligand>
        <name>ADP</name>
        <dbReference type="ChEBI" id="CHEBI:456216"/>
    </ligand>
</feature>
<keyword evidence="7 11" id="KW-0067">ATP-binding</keyword>
<dbReference type="GO" id="GO:0004370">
    <property type="term" value="F:glycerol kinase activity"/>
    <property type="evidence" value="ECO:0007669"/>
    <property type="project" value="UniProtKB-UniRule"/>
</dbReference>
<evidence type="ECO:0000256" key="3">
    <source>
        <dbReference type="ARBA" id="ARBA00022679"/>
    </source>
</evidence>
<evidence type="ECO:0000256" key="6">
    <source>
        <dbReference type="ARBA" id="ARBA00022798"/>
    </source>
</evidence>
<keyword evidence="6 11" id="KW-0319">Glycerol metabolism</keyword>
<dbReference type="EC" id="2.7.1.30" evidence="11"/>
<dbReference type="FunFam" id="3.30.420.40:FF:000008">
    <property type="entry name" value="Glycerol kinase"/>
    <property type="match status" value="1"/>
</dbReference>
<dbReference type="InterPro" id="IPR005999">
    <property type="entry name" value="Glycerol_kin"/>
</dbReference>
<dbReference type="InterPro" id="IPR018484">
    <property type="entry name" value="FGGY_N"/>
</dbReference>
<comment type="subunit">
    <text evidence="10 11">Homotetramer and homodimer (in equilibrium).</text>
</comment>
<proteinExistence type="inferred from homology"/>
<comment type="activity regulation">
    <text evidence="11">Activated by phosphorylation and inhibited by fructose 1,6-bisphosphate (FBP).</text>
</comment>
<dbReference type="GO" id="GO:0005524">
    <property type="term" value="F:ATP binding"/>
    <property type="evidence" value="ECO:0007669"/>
    <property type="project" value="UniProtKB-UniRule"/>
</dbReference>
<evidence type="ECO:0000256" key="4">
    <source>
        <dbReference type="ARBA" id="ARBA00022741"/>
    </source>
</evidence>
<dbReference type="NCBIfam" id="NF000756">
    <property type="entry name" value="PRK00047.1"/>
    <property type="match status" value="1"/>
</dbReference>
<dbReference type="InterPro" id="IPR018483">
    <property type="entry name" value="Carb_kinase_FGGY_CS"/>
</dbReference>
<dbReference type="FunFam" id="3.30.420.40:FF:000007">
    <property type="entry name" value="Glycerol kinase"/>
    <property type="match status" value="1"/>
</dbReference>
<feature type="binding site" evidence="11">
    <location>
        <position position="135"/>
    </location>
    <ligand>
        <name>sn-glycerol 3-phosphate</name>
        <dbReference type="ChEBI" id="CHEBI:57597"/>
    </ligand>
</feature>
<dbReference type="Pfam" id="PF02782">
    <property type="entry name" value="FGGY_C"/>
    <property type="match status" value="1"/>
</dbReference>
<dbReference type="InterPro" id="IPR018485">
    <property type="entry name" value="FGGY_C"/>
</dbReference>
<feature type="binding site" evidence="11">
    <location>
        <position position="309"/>
    </location>
    <ligand>
        <name>ATP</name>
        <dbReference type="ChEBI" id="CHEBI:30616"/>
    </ligand>
</feature>
<comment type="pathway">
    <text evidence="1 11">Polyol metabolism; glycerol degradation via glycerol kinase pathway; sn-glycerol 3-phosphate from glycerol: step 1/1.</text>
</comment>
<sequence>MSEKYVLALDSGTIKNRAVIFNSKGEMVSYAEKKISVNKPHKGWVEQDPDEIWSTQIWAAKEAIQLANISHRDIAGIGVTNQRETTIVWNKNTGRPVYPAISWESQQTEGICKRLVEQGLQEEIKQKTSLIINPYFSATKLCWILENVLGAREMAENGELLFGTVDTWIMWKLSGGEIFATDYSNASRTMMFNLRKLEWDEDILEQLGIPRQMLPEVCPSSHVFGETDAAMIGSRIPIAGCIGNQQADLFGEACFKKGMAKNTYGEGSFFLMNAGKKYHSSKNGLITTIAWGIGKEITYALEGSVFVSGATLKWVKEGLGLIDSMSDSEWLAKQVPDSDGVYFVPAFRGLSAPYWDTETTGMIIGINEDTQRAHIVRAALEALAYQVRDVYESVVSDTGMEIKSLHVDGGASQNHALMQFQADLLNIPVIRPYIAETTALGAAFMAGLATGVWESVDELKKLWREGMRFKPAMSERGRAALYDGWQEAVSRVMGWPNK</sequence>
<dbReference type="PROSITE" id="PS00445">
    <property type="entry name" value="FGGY_KINASES_2"/>
    <property type="match status" value="1"/>
</dbReference>
<comment type="similarity">
    <text evidence="2 11 12">Belongs to the FGGY kinase family.</text>
</comment>
<keyword evidence="4 11" id="KW-0547">Nucleotide-binding</keyword>
<feature type="binding site" evidence="11">
    <location>
        <position position="83"/>
    </location>
    <ligand>
        <name>sn-glycerol 3-phosphate</name>
        <dbReference type="ChEBI" id="CHEBI:57597"/>
    </ligand>
</feature>